<dbReference type="Gene3D" id="1.10.287.470">
    <property type="entry name" value="Helix hairpin bin"/>
    <property type="match status" value="1"/>
</dbReference>
<keyword evidence="5 9" id="KW-0997">Cell inner membrane</keyword>
<feature type="compositionally biased region" description="Polar residues" evidence="11">
    <location>
        <begin position="420"/>
        <end position="432"/>
    </location>
</feature>
<keyword evidence="6" id="KW-0812">Transmembrane</keyword>
<sequence>MLVDRKDAGGKRSLLRSAQDFINPDKKVIPFPAGTKLRDREELAFLPAALEIVETPPSPIGRAIGVTLIAVFVLALAWASLGHVDIVATATGKIIPSGHSKVIQPFETGVVRAIRVADGQNVNAGDVLVELDPTINEGEANHLQGDLQSAQLDTARLRAALADTDDPMAAFHPPEGANRALVAMQRQFLQAQVSEHKAKIAALDGQRAQKEAELATISATVDKLEAVIPTIEERVNIRKTLSEYGSRLQYFEVLQQLTESQQERLVQKSHLKEAQAAVAAIIETRAQTKAEYRRTLFGELAESERKAAGLAADLSKAEQRTKLQQLTAPVSGMVQQLAIHTVGGVVTPAQALMVIVPRDSQLEIEATVSNRDIGFVHTGDEVEIKVDTFDFTRYGLLHGKVRSISSDSIARDASSEKSNDNPAGSPSATSEPKGQELSYAARISVEQTQMQVEDKVVNLSPGMAVTAEIKTGSRRIISYLLSPLMKYKQESLRER</sequence>
<evidence type="ECO:0000256" key="5">
    <source>
        <dbReference type="ARBA" id="ARBA00022519"/>
    </source>
</evidence>
<evidence type="ECO:0000256" key="8">
    <source>
        <dbReference type="ARBA" id="ARBA00023136"/>
    </source>
</evidence>
<evidence type="ECO:0000256" key="7">
    <source>
        <dbReference type="ARBA" id="ARBA00022989"/>
    </source>
</evidence>
<evidence type="ECO:0000256" key="6">
    <source>
        <dbReference type="ARBA" id="ARBA00022692"/>
    </source>
</evidence>
<gene>
    <name evidence="14" type="ORF">SAMN05444169_5176</name>
</gene>
<dbReference type="Gene3D" id="2.40.30.170">
    <property type="match status" value="1"/>
</dbReference>
<evidence type="ECO:0000313" key="15">
    <source>
        <dbReference type="Proteomes" id="UP000190675"/>
    </source>
</evidence>
<feature type="compositionally biased region" description="Basic and acidic residues" evidence="11">
    <location>
        <begin position="409"/>
        <end position="419"/>
    </location>
</feature>
<evidence type="ECO:0000259" key="13">
    <source>
        <dbReference type="Pfam" id="PF26002"/>
    </source>
</evidence>
<dbReference type="GO" id="GO:0009306">
    <property type="term" value="P:protein secretion"/>
    <property type="evidence" value="ECO:0007669"/>
    <property type="project" value="InterPro"/>
</dbReference>
<dbReference type="Proteomes" id="UP000190675">
    <property type="component" value="Chromosome I"/>
</dbReference>
<dbReference type="InterPro" id="IPR058982">
    <property type="entry name" value="Beta-barrel_AprE"/>
</dbReference>
<dbReference type="Gene3D" id="2.40.50.100">
    <property type="match status" value="1"/>
</dbReference>
<dbReference type="Pfam" id="PF25994">
    <property type="entry name" value="HH_AprE"/>
    <property type="match status" value="1"/>
</dbReference>
<dbReference type="PANTHER" id="PTHR30386">
    <property type="entry name" value="MEMBRANE FUSION SUBUNIT OF EMRAB-TOLC MULTIDRUG EFFLUX PUMP"/>
    <property type="match status" value="1"/>
</dbReference>
<dbReference type="InterPro" id="IPR058781">
    <property type="entry name" value="HH_AprE-like"/>
</dbReference>
<keyword evidence="3 9" id="KW-0813">Transport</keyword>
<dbReference type="PROSITE" id="PS00543">
    <property type="entry name" value="HLYD_FAMILY"/>
    <property type="match status" value="1"/>
</dbReference>
<dbReference type="NCBIfam" id="TIGR01843">
    <property type="entry name" value="type_I_hlyD"/>
    <property type="match status" value="1"/>
</dbReference>
<dbReference type="AlphaFoldDB" id="A0A1M5PD62"/>
<evidence type="ECO:0000256" key="10">
    <source>
        <dbReference type="SAM" id="Coils"/>
    </source>
</evidence>
<feature type="region of interest" description="Disordered" evidence="11">
    <location>
        <begin position="407"/>
        <end position="436"/>
    </location>
</feature>
<evidence type="ECO:0000256" key="11">
    <source>
        <dbReference type="SAM" id="MobiDB-lite"/>
    </source>
</evidence>
<evidence type="ECO:0000256" key="3">
    <source>
        <dbReference type="ARBA" id="ARBA00022448"/>
    </source>
</evidence>
<dbReference type="EMBL" id="LT670818">
    <property type="protein sequence ID" value="SHG99685.1"/>
    <property type="molecule type" value="Genomic_DNA"/>
</dbReference>
<evidence type="ECO:0000256" key="4">
    <source>
        <dbReference type="ARBA" id="ARBA00022475"/>
    </source>
</evidence>
<evidence type="ECO:0000256" key="2">
    <source>
        <dbReference type="ARBA" id="ARBA00009477"/>
    </source>
</evidence>
<dbReference type="GO" id="GO:0005886">
    <property type="term" value="C:plasma membrane"/>
    <property type="evidence" value="ECO:0007669"/>
    <property type="project" value="UniProtKB-SubCell"/>
</dbReference>
<proteinExistence type="inferred from homology"/>
<feature type="domain" description="AprE-like beta-barrel" evidence="13">
    <location>
        <begin position="362"/>
        <end position="414"/>
    </location>
</feature>
<keyword evidence="4 9" id="KW-1003">Cell membrane</keyword>
<reference evidence="14 15" key="1">
    <citation type="submission" date="2016-11" db="EMBL/GenBank/DDBJ databases">
        <authorList>
            <person name="Jaros S."/>
            <person name="Januszkiewicz K."/>
            <person name="Wedrychowicz H."/>
        </authorList>
    </citation>
    <scope>NUCLEOTIDE SEQUENCE [LARGE SCALE GENOMIC DNA]</scope>
    <source>
        <strain evidence="14 15">GAS242</strain>
    </source>
</reference>
<dbReference type="Pfam" id="PF26002">
    <property type="entry name" value="Beta-barrel_AprE"/>
    <property type="match status" value="1"/>
</dbReference>
<feature type="domain" description="AprE-like long alpha-helical hairpin" evidence="12">
    <location>
        <begin position="139"/>
        <end position="319"/>
    </location>
</feature>
<keyword evidence="8" id="KW-0472">Membrane</keyword>
<evidence type="ECO:0000256" key="9">
    <source>
        <dbReference type="RuleBase" id="RU365093"/>
    </source>
</evidence>
<comment type="similarity">
    <text evidence="2 9">Belongs to the membrane fusion protein (MFP) (TC 8.A.1) family.</text>
</comment>
<dbReference type="InterPro" id="IPR050739">
    <property type="entry name" value="MFP"/>
</dbReference>
<feature type="coiled-coil region" evidence="10">
    <location>
        <begin position="271"/>
        <end position="320"/>
    </location>
</feature>
<comment type="subcellular location">
    <subcellularLocation>
        <location evidence="1 9">Cell inner membrane</location>
        <topology evidence="1 9">Single-pass membrane protein</topology>
    </subcellularLocation>
</comment>
<accession>A0A1M5PD62</accession>
<evidence type="ECO:0000256" key="1">
    <source>
        <dbReference type="ARBA" id="ARBA00004377"/>
    </source>
</evidence>
<keyword evidence="10" id="KW-0175">Coiled coil</keyword>
<feature type="coiled-coil region" evidence="10">
    <location>
        <begin position="186"/>
        <end position="227"/>
    </location>
</feature>
<dbReference type="InterPro" id="IPR006144">
    <property type="entry name" value="Secretion_HlyD_CS"/>
</dbReference>
<dbReference type="PRINTS" id="PR01490">
    <property type="entry name" value="RTXTOXIND"/>
</dbReference>
<dbReference type="PANTHER" id="PTHR30386:SF27">
    <property type="entry name" value="MEMBRANE FUSION PROTEIN (MFP) FAMILY PROTEIN"/>
    <property type="match status" value="1"/>
</dbReference>
<dbReference type="InterPro" id="IPR010129">
    <property type="entry name" value="T1SS_HlyD"/>
</dbReference>
<organism evidence="14 15">
    <name type="scientific">Bradyrhizobium erythrophlei</name>
    <dbReference type="NCBI Taxonomy" id="1437360"/>
    <lineage>
        <taxon>Bacteria</taxon>
        <taxon>Pseudomonadati</taxon>
        <taxon>Pseudomonadota</taxon>
        <taxon>Alphaproteobacteria</taxon>
        <taxon>Hyphomicrobiales</taxon>
        <taxon>Nitrobacteraceae</taxon>
        <taxon>Bradyrhizobium</taxon>
    </lineage>
</organism>
<name>A0A1M5PD62_9BRAD</name>
<evidence type="ECO:0000313" key="14">
    <source>
        <dbReference type="EMBL" id="SHG99685.1"/>
    </source>
</evidence>
<keyword evidence="7" id="KW-1133">Transmembrane helix</keyword>
<evidence type="ECO:0000259" key="12">
    <source>
        <dbReference type="Pfam" id="PF25994"/>
    </source>
</evidence>
<protein>
    <recommendedName>
        <fullName evidence="9">Membrane fusion protein (MFP) family protein</fullName>
    </recommendedName>
</protein>